<gene>
    <name evidence="1" type="ORF">BU23DRAFT_662865</name>
</gene>
<dbReference type="OrthoDB" id="3690848at2759"/>
<dbReference type="AlphaFoldDB" id="A0A6A5VVK0"/>
<protein>
    <submittedName>
        <fullName evidence="1">Uncharacterized protein</fullName>
    </submittedName>
</protein>
<accession>A0A6A5VVK0</accession>
<dbReference type="EMBL" id="ML976664">
    <property type="protein sequence ID" value="KAF1977247.1"/>
    <property type="molecule type" value="Genomic_DNA"/>
</dbReference>
<reference evidence="1" key="1">
    <citation type="journal article" date="2020" name="Stud. Mycol.">
        <title>101 Dothideomycetes genomes: a test case for predicting lifestyles and emergence of pathogens.</title>
        <authorList>
            <person name="Haridas S."/>
            <person name="Albert R."/>
            <person name="Binder M."/>
            <person name="Bloem J."/>
            <person name="Labutti K."/>
            <person name="Salamov A."/>
            <person name="Andreopoulos B."/>
            <person name="Baker S."/>
            <person name="Barry K."/>
            <person name="Bills G."/>
            <person name="Bluhm B."/>
            <person name="Cannon C."/>
            <person name="Castanera R."/>
            <person name="Culley D."/>
            <person name="Daum C."/>
            <person name="Ezra D."/>
            <person name="Gonzalez J."/>
            <person name="Henrissat B."/>
            <person name="Kuo A."/>
            <person name="Liang C."/>
            <person name="Lipzen A."/>
            <person name="Lutzoni F."/>
            <person name="Magnuson J."/>
            <person name="Mondo S."/>
            <person name="Nolan M."/>
            <person name="Ohm R."/>
            <person name="Pangilinan J."/>
            <person name="Park H.-J."/>
            <person name="Ramirez L."/>
            <person name="Alfaro M."/>
            <person name="Sun H."/>
            <person name="Tritt A."/>
            <person name="Yoshinaga Y."/>
            <person name="Zwiers L.-H."/>
            <person name="Turgeon B."/>
            <person name="Goodwin S."/>
            <person name="Spatafora J."/>
            <person name="Crous P."/>
            <person name="Grigoriev I."/>
        </authorList>
    </citation>
    <scope>NUCLEOTIDE SEQUENCE</scope>
    <source>
        <strain evidence="1">CBS 107.79</strain>
    </source>
</reference>
<organism evidence="1 2">
    <name type="scientific">Bimuria novae-zelandiae CBS 107.79</name>
    <dbReference type="NCBI Taxonomy" id="1447943"/>
    <lineage>
        <taxon>Eukaryota</taxon>
        <taxon>Fungi</taxon>
        <taxon>Dikarya</taxon>
        <taxon>Ascomycota</taxon>
        <taxon>Pezizomycotina</taxon>
        <taxon>Dothideomycetes</taxon>
        <taxon>Pleosporomycetidae</taxon>
        <taxon>Pleosporales</taxon>
        <taxon>Massarineae</taxon>
        <taxon>Didymosphaeriaceae</taxon>
        <taxon>Bimuria</taxon>
    </lineage>
</organism>
<keyword evidence="2" id="KW-1185">Reference proteome</keyword>
<evidence type="ECO:0000313" key="1">
    <source>
        <dbReference type="EMBL" id="KAF1977247.1"/>
    </source>
</evidence>
<sequence length="147" mass="17434">MKLRFGQLYETMPVIAAYDDRRLDFRYTMIRPWICSEIKRMFYNPHKITYVGHLRQGTHLPRSVLHWWLGRVPRSRMTDTVFAVQLRNSWASGFVLSVIELLNGHNMEDIHDFKYIVPCLADIFITAENLPPNDYLLIVKNTLPIRK</sequence>
<name>A0A6A5VVK0_9PLEO</name>
<evidence type="ECO:0000313" key="2">
    <source>
        <dbReference type="Proteomes" id="UP000800036"/>
    </source>
</evidence>
<dbReference type="Proteomes" id="UP000800036">
    <property type="component" value="Unassembled WGS sequence"/>
</dbReference>
<proteinExistence type="predicted"/>